<dbReference type="GO" id="GO:0030288">
    <property type="term" value="C:outer membrane-bounded periplasmic space"/>
    <property type="evidence" value="ECO:0007669"/>
    <property type="project" value="InterPro"/>
</dbReference>
<dbReference type="KEGG" id="sbr:SY1_06230"/>
<reference evidence="5 6" key="2">
    <citation type="submission" date="2010-03" db="EMBL/GenBank/DDBJ databases">
        <authorList>
            <person name="Pajon A."/>
        </authorList>
    </citation>
    <scope>NUCLEOTIDE SEQUENCE [LARGE SCALE GENOMIC DNA]</scope>
    <source>
        <strain evidence="5 6">SGP1</strain>
    </source>
</reference>
<evidence type="ECO:0000313" key="6">
    <source>
        <dbReference type="Proteomes" id="UP000008957"/>
    </source>
</evidence>
<dbReference type="Pfam" id="PF03480">
    <property type="entry name" value="DctP"/>
    <property type="match status" value="1"/>
</dbReference>
<dbReference type="PANTHER" id="PTHR33376:SF7">
    <property type="entry name" value="C4-DICARBOXYLATE-BINDING PROTEIN DCTB"/>
    <property type="match status" value="1"/>
</dbReference>
<evidence type="ECO:0000256" key="3">
    <source>
        <dbReference type="ARBA" id="ARBA00022729"/>
    </source>
</evidence>
<evidence type="ECO:0000256" key="2">
    <source>
        <dbReference type="ARBA" id="ARBA00022448"/>
    </source>
</evidence>
<dbReference type="InterPro" id="IPR004682">
    <property type="entry name" value="TRAP_DctP"/>
</dbReference>
<evidence type="ECO:0000313" key="5">
    <source>
        <dbReference type="EMBL" id="CBL28000.1"/>
    </source>
</evidence>
<dbReference type="AlphaFoldDB" id="A0AB94IW43"/>
<dbReference type="InterPro" id="IPR018389">
    <property type="entry name" value="DctP_fam"/>
</dbReference>
<dbReference type="NCBIfam" id="NF037995">
    <property type="entry name" value="TRAP_S1"/>
    <property type="match status" value="1"/>
</dbReference>
<dbReference type="PANTHER" id="PTHR33376">
    <property type="match status" value="1"/>
</dbReference>
<dbReference type="EMBL" id="FP929056">
    <property type="protein sequence ID" value="CBL28000.1"/>
    <property type="molecule type" value="Genomic_DNA"/>
</dbReference>
<dbReference type="CDD" id="cd13669">
    <property type="entry name" value="PBP2_TRAP_TM0322_like"/>
    <property type="match status" value="1"/>
</dbReference>
<dbReference type="Gene3D" id="3.40.190.170">
    <property type="entry name" value="Bacterial extracellular solute-binding protein, family 7"/>
    <property type="match status" value="1"/>
</dbReference>
<dbReference type="InterPro" id="IPR038404">
    <property type="entry name" value="TRAP_DctP_sf"/>
</dbReference>
<evidence type="ECO:0000256" key="1">
    <source>
        <dbReference type="ARBA" id="ARBA00009023"/>
    </source>
</evidence>
<keyword evidence="5" id="KW-0675">Receptor</keyword>
<dbReference type="SUPFAM" id="SSF53850">
    <property type="entry name" value="Periplasmic binding protein-like II"/>
    <property type="match status" value="1"/>
</dbReference>
<sequence>MKKTLALLLTLGLALSVISGSASMASATEAKFVLKLCTEQTDGDPIDDGCDRWAELVSKATDGAVKIQVYPSSQLGAKADLIEMMLMGQNVCTIADGSYLMDYVPDFGVVMGPFLFSEWSAMYQITDSDWWGEVAAQLEEQGLKIISTNWVYGERQLMTRSPVKSLADMKGLKIRVPNNDISVTMFNDLGAASTPMALSEVYTALSQGVVDGVENPLTTLYNNKFQEVCKNVTMTNHQMTFSNFIVGKTFWDKLPPKYQEAIVSCGKEAALYNNDLYQQVSQKMQQALTDEGCTIITLDEAAQAEFKDACVKLYKEYEEKGTWSKGLYDKIQAIINH</sequence>
<proteinExistence type="inferred from homology"/>
<dbReference type="RefSeq" id="WP_015556147.1">
    <property type="nucleotide sequence ID" value="NC_021038.1"/>
</dbReference>
<evidence type="ECO:0000256" key="4">
    <source>
        <dbReference type="SAM" id="SignalP"/>
    </source>
</evidence>
<comment type="similarity">
    <text evidence="1">Belongs to the bacterial solute-binding protein 7 family.</text>
</comment>
<name>A0AB94IW43_9BACT</name>
<gene>
    <name evidence="5" type="ORF">SY1_06230</name>
</gene>
<accession>A0AB94IW43</accession>
<keyword evidence="2" id="KW-0813">Transport</keyword>
<protein>
    <submittedName>
        <fullName evidence="5">Tripartite ATP-independent periplasmic transporter solute receptor, DctP family</fullName>
    </submittedName>
</protein>
<dbReference type="NCBIfam" id="TIGR00787">
    <property type="entry name" value="dctP"/>
    <property type="match status" value="1"/>
</dbReference>
<feature type="signal peptide" evidence="4">
    <location>
        <begin position="1"/>
        <end position="24"/>
    </location>
</feature>
<dbReference type="PIRSF" id="PIRSF006470">
    <property type="entry name" value="DctB"/>
    <property type="match status" value="1"/>
</dbReference>
<feature type="chain" id="PRO_5044490748" evidence="4">
    <location>
        <begin position="25"/>
        <end position="337"/>
    </location>
</feature>
<dbReference type="GO" id="GO:0055085">
    <property type="term" value="P:transmembrane transport"/>
    <property type="evidence" value="ECO:0007669"/>
    <property type="project" value="InterPro"/>
</dbReference>
<keyword evidence="6" id="KW-1185">Reference proteome</keyword>
<keyword evidence="3 4" id="KW-0732">Signal</keyword>
<dbReference type="Proteomes" id="UP000008957">
    <property type="component" value="Chromosome"/>
</dbReference>
<reference evidence="6" key="1">
    <citation type="submission" date="2010-03" db="EMBL/GenBank/DDBJ databases">
        <title>The genome sequence of Synergistetes sp. SGP1.</title>
        <authorList>
            <consortium name="metaHIT consortium -- http://www.metahit.eu/"/>
            <person name="Pajon A."/>
            <person name="Turner K."/>
            <person name="Parkhill J."/>
            <person name="Wade W."/>
            <person name="Vartoukian S."/>
        </authorList>
    </citation>
    <scope>NUCLEOTIDE SEQUENCE [LARGE SCALE GENOMIC DNA]</scope>
    <source>
        <strain evidence="6">SGP1</strain>
    </source>
</reference>
<organism evidence="5 6">
    <name type="scientific">Fretibacterium fastidiosum</name>
    <dbReference type="NCBI Taxonomy" id="651822"/>
    <lineage>
        <taxon>Bacteria</taxon>
        <taxon>Thermotogati</taxon>
        <taxon>Synergistota</taxon>
        <taxon>Synergistia</taxon>
        <taxon>Synergistales</taxon>
        <taxon>Aminobacteriaceae</taxon>
        <taxon>Fretibacterium</taxon>
    </lineage>
</organism>